<dbReference type="InterPro" id="IPR025686">
    <property type="entry name" value="Glucos_trans_II"/>
</dbReference>
<reference evidence="2 3" key="1">
    <citation type="submission" date="2020-08" db="EMBL/GenBank/DDBJ databases">
        <title>Genomic Encyclopedia of Type Strains, Phase IV (KMG-IV): sequencing the most valuable type-strain genomes for metagenomic binning, comparative biology and taxonomic classification.</title>
        <authorList>
            <person name="Goeker M."/>
        </authorList>
    </citation>
    <scope>NUCLEOTIDE SEQUENCE [LARGE SCALE GENOMIC DNA]</scope>
    <source>
        <strain evidence="2 3">DSM 22368</strain>
    </source>
</reference>
<feature type="transmembrane region" description="Helical" evidence="1">
    <location>
        <begin position="305"/>
        <end position="326"/>
    </location>
</feature>
<dbReference type="Pfam" id="PF14264">
    <property type="entry name" value="Glucos_trans_II"/>
    <property type="match status" value="1"/>
</dbReference>
<dbReference type="RefSeq" id="WP_166844626.1">
    <property type="nucleotide sequence ID" value="NZ_JAAONY010000002.1"/>
</dbReference>
<comment type="caution">
    <text evidence="2">The sequence shown here is derived from an EMBL/GenBank/DDBJ whole genome shotgun (WGS) entry which is preliminary data.</text>
</comment>
<protein>
    <submittedName>
        <fullName evidence="2">Putative membrane protein</fullName>
    </submittedName>
</protein>
<feature type="transmembrane region" description="Helical" evidence="1">
    <location>
        <begin position="132"/>
        <end position="149"/>
    </location>
</feature>
<evidence type="ECO:0000313" key="3">
    <source>
        <dbReference type="Proteomes" id="UP000528457"/>
    </source>
</evidence>
<keyword evidence="1" id="KW-1133">Transmembrane helix</keyword>
<feature type="transmembrane region" description="Helical" evidence="1">
    <location>
        <begin position="338"/>
        <end position="356"/>
    </location>
</feature>
<keyword evidence="1" id="KW-0472">Membrane</keyword>
<organism evidence="2 3">
    <name type="scientific">Pseudoteredinibacter isoporae</name>
    <dbReference type="NCBI Taxonomy" id="570281"/>
    <lineage>
        <taxon>Bacteria</taxon>
        <taxon>Pseudomonadati</taxon>
        <taxon>Pseudomonadota</taxon>
        <taxon>Gammaproteobacteria</taxon>
        <taxon>Cellvibrionales</taxon>
        <taxon>Cellvibrionaceae</taxon>
        <taxon>Pseudoteredinibacter</taxon>
    </lineage>
</organism>
<feature type="transmembrane region" description="Helical" evidence="1">
    <location>
        <begin position="363"/>
        <end position="383"/>
    </location>
</feature>
<sequence length="497" mass="56173">MDRFLQRAQEQHFNSGYSLLGLLLLVFIAYSSQAVFQAFNADDIIQSQYPSDALTFLAQGRWGYYLIYAKLQQALPSPVISTFFGACLLIGTAYLAASLLGFKKQYQLYFFVLIGSVSLYYGKLFSFDSTRLAYPLGNFFAVLGLYAFIRGERSLMLLGLLSMSIAPAFYPASTELAATIFLAMFLVSLSTDFETVSLKRLLLAGGALLVSLIFYLLITKGLYRVTGWVMGSRADIDLFAIFSRYGEVLCLFTEHSWPFYSFEQCQKPQFVGQVGTFEKVGMAAVFLVFNIVFIRKYWQQSQLSYVAVFLVLQFLMLLAPFALIFASKNSAFPIRSLYSVPYIYGFYLVALLGELLRHKKRSLNIAAVLFMLMACGWVLGAMIDISNKSFRDYKSSQRNLFAVNRVILDIERVLSAEGRGRETYVPMVIVNDKPRIGGVLHIPWSRERVYHLLDPRYQAASGAERKRVLKAISDKPVWPAEGSIYMDQNTLVVVISR</sequence>
<dbReference type="EMBL" id="JACHHT010000002">
    <property type="protein sequence ID" value="MBB6521738.1"/>
    <property type="molecule type" value="Genomic_DNA"/>
</dbReference>
<feature type="transmembrane region" description="Helical" evidence="1">
    <location>
        <begin position="108"/>
        <end position="125"/>
    </location>
</feature>
<keyword evidence="1" id="KW-0812">Transmembrane</keyword>
<proteinExistence type="predicted"/>
<feature type="transmembrane region" description="Helical" evidence="1">
    <location>
        <begin position="83"/>
        <end position="102"/>
    </location>
</feature>
<name>A0A7X0JU46_9GAMM</name>
<dbReference type="AlphaFoldDB" id="A0A7X0JU46"/>
<dbReference type="InParanoid" id="A0A7X0JU46"/>
<dbReference type="Proteomes" id="UP000528457">
    <property type="component" value="Unassembled WGS sequence"/>
</dbReference>
<evidence type="ECO:0000313" key="2">
    <source>
        <dbReference type="EMBL" id="MBB6521738.1"/>
    </source>
</evidence>
<evidence type="ECO:0000256" key="1">
    <source>
        <dbReference type="SAM" id="Phobius"/>
    </source>
</evidence>
<feature type="transmembrane region" description="Helical" evidence="1">
    <location>
        <begin position="169"/>
        <end position="189"/>
    </location>
</feature>
<accession>A0A7X0JU46</accession>
<feature type="transmembrane region" description="Helical" evidence="1">
    <location>
        <begin position="201"/>
        <end position="218"/>
    </location>
</feature>
<keyword evidence="3" id="KW-1185">Reference proteome</keyword>
<gene>
    <name evidence="2" type="ORF">HNR48_002023</name>
</gene>